<feature type="compositionally biased region" description="Low complexity" evidence="1">
    <location>
        <begin position="64"/>
        <end position="78"/>
    </location>
</feature>
<feature type="region of interest" description="Disordered" evidence="1">
    <location>
        <begin position="64"/>
        <end position="100"/>
    </location>
</feature>
<dbReference type="Proteomes" id="UP000244005">
    <property type="component" value="Unassembled WGS sequence"/>
</dbReference>
<feature type="region of interest" description="Disordered" evidence="1">
    <location>
        <begin position="137"/>
        <end position="188"/>
    </location>
</feature>
<organism evidence="2 3">
    <name type="scientific">Marchantia polymorpha</name>
    <name type="common">Common liverwort</name>
    <name type="synonym">Marchantia aquatica</name>
    <dbReference type="NCBI Taxonomy" id="3197"/>
    <lineage>
        <taxon>Eukaryota</taxon>
        <taxon>Viridiplantae</taxon>
        <taxon>Streptophyta</taxon>
        <taxon>Embryophyta</taxon>
        <taxon>Marchantiophyta</taxon>
        <taxon>Marchantiopsida</taxon>
        <taxon>Marchantiidae</taxon>
        <taxon>Marchantiales</taxon>
        <taxon>Marchantiaceae</taxon>
        <taxon>Marchantia</taxon>
    </lineage>
</organism>
<feature type="compositionally biased region" description="Low complexity" evidence="1">
    <location>
        <begin position="240"/>
        <end position="265"/>
    </location>
</feature>
<name>A0A2R6X154_MARPO</name>
<evidence type="ECO:0000313" key="2">
    <source>
        <dbReference type="EMBL" id="PTQ39836.1"/>
    </source>
</evidence>
<sequence>MQSIPRRLVRALLESSTPNSPRCHASRPSVRLTALNCSIDHHTPKSTTASTPPPPLLRYRCLVSPVSPSSRGPSRPSFQRPPGPIRARSITPERNCRYPIQTPPVSVRQQRLRATSLALWRSAPILSSVTGARAGGIAGGRAGKHRTFAQAQERASSSSSSGPRGGSGKGKRAGGEVQRLTDKRKGCGTIGRTRAELTCTDAARLPPLAPLAPLRSVKPSKPSPRAGQPRSPVQTSGHESALSAPHSLLFSSHLSDLEPQQRQAVAPPPPPPPPPAEELLLLLRWRAP</sequence>
<dbReference type="EMBL" id="KZ772715">
    <property type="protein sequence ID" value="PTQ39836.1"/>
    <property type="molecule type" value="Genomic_DNA"/>
</dbReference>
<accession>A0A2R6X154</accession>
<feature type="compositionally biased region" description="Pro residues" evidence="1">
    <location>
        <begin position="266"/>
        <end position="276"/>
    </location>
</feature>
<proteinExistence type="predicted"/>
<evidence type="ECO:0000313" key="3">
    <source>
        <dbReference type="Proteomes" id="UP000244005"/>
    </source>
</evidence>
<gene>
    <name evidence="2" type="ORF">MARPO_0043s0077</name>
</gene>
<feature type="compositionally biased region" description="Low complexity" evidence="1">
    <location>
        <begin position="277"/>
        <end position="288"/>
    </location>
</feature>
<protein>
    <submittedName>
        <fullName evidence="2">Uncharacterized protein</fullName>
    </submittedName>
</protein>
<keyword evidence="3" id="KW-1185">Reference proteome</keyword>
<evidence type="ECO:0000256" key="1">
    <source>
        <dbReference type="SAM" id="MobiDB-lite"/>
    </source>
</evidence>
<reference evidence="3" key="1">
    <citation type="journal article" date="2017" name="Cell">
        <title>Insights into land plant evolution garnered from the Marchantia polymorpha genome.</title>
        <authorList>
            <person name="Bowman J.L."/>
            <person name="Kohchi T."/>
            <person name="Yamato K.T."/>
            <person name="Jenkins J."/>
            <person name="Shu S."/>
            <person name="Ishizaki K."/>
            <person name="Yamaoka S."/>
            <person name="Nishihama R."/>
            <person name="Nakamura Y."/>
            <person name="Berger F."/>
            <person name="Adam C."/>
            <person name="Aki S.S."/>
            <person name="Althoff F."/>
            <person name="Araki T."/>
            <person name="Arteaga-Vazquez M.A."/>
            <person name="Balasubrmanian S."/>
            <person name="Barry K."/>
            <person name="Bauer D."/>
            <person name="Boehm C.R."/>
            <person name="Briginshaw L."/>
            <person name="Caballero-Perez J."/>
            <person name="Catarino B."/>
            <person name="Chen F."/>
            <person name="Chiyoda S."/>
            <person name="Chovatia M."/>
            <person name="Davies K.M."/>
            <person name="Delmans M."/>
            <person name="Demura T."/>
            <person name="Dierschke T."/>
            <person name="Dolan L."/>
            <person name="Dorantes-Acosta A.E."/>
            <person name="Eklund D.M."/>
            <person name="Florent S.N."/>
            <person name="Flores-Sandoval E."/>
            <person name="Fujiyama A."/>
            <person name="Fukuzawa H."/>
            <person name="Galik B."/>
            <person name="Grimanelli D."/>
            <person name="Grimwood J."/>
            <person name="Grossniklaus U."/>
            <person name="Hamada T."/>
            <person name="Haseloff J."/>
            <person name="Hetherington A.J."/>
            <person name="Higo A."/>
            <person name="Hirakawa Y."/>
            <person name="Hundley H.N."/>
            <person name="Ikeda Y."/>
            <person name="Inoue K."/>
            <person name="Inoue S.I."/>
            <person name="Ishida S."/>
            <person name="Jia Q."/>
            <person name="Kakita M."/>
            <person name="Kanazawa T."/>
            <person name="Kawai Y."/>
            <person name="Kawashima T."/>
            <person name="Kennedy M."/>
            <person name="Kinose K."/>
            <person name="Kinoshita T."/>
            <person name="Kohara Y."/>
            <person name="Koide E."/>
            <person name="Komatsu K."/>
            <person name="Kopischke S."/>
            <person name="Kubo M."/>
            <person name="Kyozuka J."/>
            <person name="Lagercrantz U."/>
            <person name="Lin S.S."/>
            <person name="Lindquist E."/>
            <person name="Lipzen A.M."/>
            <person name="Lu C.W."/>
            <person name="De Luna E."/>
            <person name="Martienssen R.A."/>
            <person name="Minamino N."/>
            <person name="Mizutani M."/>
            <person name="Mizutani M."/>
            <person name="Mochizuki N."/>
            <person name="Monte I."/>
            <person name="Mosher R."/>
            <person name="Nagasaki H."/>
            <person name="Nakagami H."/>
            <person name="Naramoto S."/>
            <person name="Nishitani K."/>
            <person name="Ohtani M."/>
            <person name="Okamoto T."/>
            <person name="Okumura M."/>
            <person name="Phillips J."/>
            <person name="Pollak B."/>
            <person name="Reinders A."/>
            <person name="Rovekamp M."/>
            <person name="Sano R."/>
            <person name="Sawa S."/>
            <person name="Schmid M.W."/>
            <person name="Shirakawa M."/>
            <person name="Solano R."/>
            <person name="Spunde A."/>
            <person name="Suetsugu N."/>
            <person name="Sugano S."/>
            <person name="Sugiyama A."/>
            <person name="Sun R."/>
            <person name="Suzuki Y."/>
            <person name="Takenaka M."/>
            <person name="Takezawa D."/>
            <person name="Tomogane H."/>
            <person name="Tsuzuki M."/>
            <person name="Ueda T."/>
            <person name="Umeda M."/>
            <person name="Ward J.M."/>
            <person name="Watanabe Y."/>
            <person name="Yazaki K."/>
            <person name="Yokoyama R."/>
            <person name="Yoshitake Y."/>
            <person name="Yotsui I."/>
            <person name="Zachgo S."/>
            <person name="Schmutz J."/>
        </authorList>
    </citation>
    <scope>NUCLEOTIDE SEQUENCE [LARGE SCALE GENOMIC DNA]</scope>
    <source>
        <strain evidence="3">Tak-1</strain>
    </source>
</reference>
<feature type="region of interest" description="Disordered" evidence="1">
    <location>
        <begin position="210"/>
        <end position="288"/>
    </location>
</feature>
<dbReference type="AlphaFoldDB" id="A0A2R6X154"/>